<evidence type="ECO:0000313" key="2">
    <source>
        <dbReference type="Proteomes" id="UP001396334"/>
    </source>
</evidence>
<evidence type="ECO:0000313" key="1">
    <source>
        <dbReference type="EMBL" id="KAK9021290.1"/>
    </source>
</evidence>
<organism evidence="1 2">
    <name type="scientific">Hibiscus sabdariffa</name>
    <name type="common">roselle</name>
    <dbReference type="NCBI Taxonomy" id="183260"/>
    <lineage>
        <taxon>Eukaryota</taxon>
        <taxon>Viridiplantae</taxon>
        <taxon>Streptophyta</taxon>
        <taxon>Embryophyta</taxon>
        <taxon>Tracheophyta</taxon>
        <taxon>Spermatophyta</taxon>
        <taxon>Magnoliopsida</taxon>
        <taxon>eudicotyledons</taxon>
        <taxon>Gunneridae</taxon>
        <taxon>Pentapetalae</taxon>
        <taxon>rosids</taxon>
        <taxon>malvids</taxon>
        <taxon>Malvales</taxon>
        <taxon>Malvaceae</taxon>
        <taxon>Malvoideae</taxon>
        <taxon>Hibiscus</taxon>
    </lineage>
</organism>
<gene>
    <name evidence="1" type="ORF">V6N11_011288</name>
</gene>
<reference evidence="1 2" key="1">
    <citation type="journal article" date="2024" name="G3 (Bethesda)">
        <title>Genome assembly of Hibiscus sabdariffa L. provides insights into metabolisms of medicinal natural products.</title>
        <authorList>
            <person name="Kim T."/>
        </authorList>
    </citation>
    <scope>NUCLEOTIDE SEQUENCE [LARGE SCALE GENOMIC DNA]</scope>
    <source>
        <strain evidence="1">TK-2024</strain>
        <tissue evidence="1">Old leaves</tissue>
    </source>
</reference>
<proteinExistence type="predicted"/>
<keyword evidence="2" id="KW-1185">Reference proteome</keyword>
<name>A0ABR2S860_9ROSI</name>
<dbReference type="Proteomes" id="UP001396334">
    <property type="component" value="Unassembled WGS sequence"/>
</dbReference>
<sequence>MGKTTRSGVVGAQTNLLFIIPFQRLKSQPNPFCTRPIRYYPNNISDTLKPPPRNHLSRTMSMIDNKLQGSCGEAGRKLVA</sequence>
<comment type="caution">
    <text evidence="1">The sequence shown here is derived from an EMBL/GenBank/DDBJ whole genome shotgun (WGS) entry which is preliminary data.</text>
</comment>
<accession>A0ABR2S860</accession>
<dbReference type="EMBL" id="JBBPBN010000016">
    <property type="protein sequence ID" value="KAK9021290.1"/>
    <property type="molecule type" value="Genomic_DNA"/>
</dbReference>
<protein>
    <submittedName>
        <fullName evidence="1">Uncharacterized protein</fullName>
    </submittedName>
</protein>